<evidence type="ECO:0000256" key="3">
    <source>
        <dbReference type="RuleBase" id="RU361240"/>
    </source>
</evidence>
<evidence type="ECO:0000313" key="8">
    <source>
        <dbReference type="Proteomes" id="UP000038830"/>
    </source>
</evidence>
<dbReference type="InterPro" id="IPR040234">
    <property type="entry name" value="QC/QCL"/>
</dbReference>
<dbReference type="InterPro" id="IPR007484">
    <property type="entry name" value="Peptidase_M28"/>
</dbReference>
<dbReference type="Proteomes" id="UP000038830">
    <property type="component" value="Unassembled WGS sequence"/>
</dbReference>
<dbReference type="PANTHER" id="PTHR12283:SF6">
    <property type="entry name" value="GLUTAMINYL-PEPTIDE CYCLOTRANSFERASE-RELATED"/>
    <property type="match status" value="1"/>
</dbReference>
<dbReference type="GO" id="GO:0008233">
    <property type="term" value="F:peptidase activity"/>
    <property type="evidence" value="ECO:0007669"/>
    <property type="project" value="UniProtKB-KW"/>
</dbReference>
<feature type="chain" id="PRO_5040564501" description="Peptide hydrolase" evidence="4">
    <location>
        <begin position="16"/>
        <end position="326"/>
    </location>
</feature>
<reference evidence="7 9" key="3">
    <citation type="journal article" date="2016" name="Proc. Natl. Acad. Sci. U.S.A.">
        <title>Comparative genomics of biotechnologically important yeasts.</title>
        <authorList>
            <person name="Riley R."/>
            <person name="Haridas S."/>
            <person name="Wolfe K.H."/>
            <person name="Lopes M.R."/>
            <person name="Hittinger C.T."/>
            <person name="Goeker M."/>
            <person name="Salamov A.A."/>
            <person name="Wisecaver J.H."/>
            <person name="Long T.M."/>
            <person name="Calvey C.H."/>
            <person name="Aerts A.L."/>
            <person name="Barry K.W."/>
            <person name="Choi C."/>
            <person name="Clum A."/>
            <person name="Coughlan A.Y."/>
            <person name="Deshpande S."/>
            <person name="Douglass A.P."/>
            <person name="Hanson S.J."/>
            <person name="Klenk H.-P."/>
            <person name="LaButti K.M."/>
            <person name="Lapidus A."/>
            <person name="Lindquist E.A."/>
            <person name="Lipzen A.M."/>
            <person name="Meier-Kolthoff J.P."/>
            <person name="Ohm R.A."/>
            <person name="Otillar R.P."/>
            <person name="Pangilinan J.L."/>
            <person name="Peng Y."/>
            <person name="Rokas A."/>
            <person name="Rosa C.A."/>
            <person name="Scheuner C."/>
            <person name="Sibirny A.A."/>
            <person name="Slot J.C."/>
            <person name="Stielow J.B."/>
            <person name="Sun H."/>
            <person name="Kurtzman C.P."/>
            <person name="Blackwell M."/>
            <person name="Grigoriev I.V."/>
            <person name="Jeffries T.W."/>
        </authorList>
    </citation>
    <scope>NUCLEOTIDE SEQUENCE [LARGE SCALE GENOMIC DNA]</scope>
    <source>
        <strain evidence="9">ATCC 18201 / CBS 1600 / BCRC 20928 / JCM 3617 / NBRC 0987 / NRRL Y-1542</strain>
        <strain evidence="7">NRRL Y-1542</strain>
    </source>
</reference>
<dbReference type="EMBL" id="KV453934">
    <property type="protein sequence ID" value="ODV72477.1"/>
    <property type="molecule type" value="Genomic_DNA"/>
</dbReference>
<evidence type="ECO:0000313" key="9">
    <source>
        <dbReference type="Proteomes" id="UP000094389"/>
    </source>
</evidence>
<feature type="signal peptide" evidence="4">
    <location>
        <begin position="1"/>
        <end position="15"/>
    </location>
</feature>
<dbReference type="STRING" id="983966.A0A0H5C946"/>
<accession>A0A1E4RYY9</accession>
<dbReference type="EMBL" id="CDQK01000006">
    <property type="protein sequence ID" value="CEP24768.1"/>
    <property type="molecule type" value="Genomic_DNA"/>
</dbReference>
<dbReference type="GeneID" id="30989757"/>
<gene>
    <name evidence="6" type="primary">Qpct</name>
    <name evidence="6" type="ORF">BN1211_5683</name>
    <name evidence="7" type="ORF">CYBJADRAFT_168416</name>
</gene>
<reference evidence="8" key="2">
    <citation type="journal article" date="2015" name="J. Biotechnol.">
        <title>The structure of the Cyberlindnera jadinii genome and its relation to Candida utilis analyzed by the occurrence of single nucleotide polymorphisms.</title>
        <authorList>
            <person name="Rupp O."/>
            <person name="Brinkrolf K."/>
            <person name="Buerth C."/>
            <person name="Kunigo M."/>
            <person name="Schneider J."/>
            <person name="Jaenicke S."/>
            <person name="Goesmann A."/>
            <person name="Puehler A."/>
            <person name="Jaeger K.-E."/>
            <person name="Ernst J.F."/>
        </authorList>
    </citation>
    <scope>NUCLEOTIDE SEQUENCE [LARGE SCALE GENOMIC DNA]</scope>
    <source>
        <strain evidence="8">ATCC 18201 / CBS 1600 / BCRC 20928 / JCM 3617 / NBRC 0987 / NRRL Y-1542</strain>
    </source>
</reference>
<dbReference type="RefSeq" id="XP_020069516.1">
    <property type="nucleotide sequence ID" value="XM_020215361.1"/>
</dbReference>
<dbReference type="SUPFAM" id="SSF53187">
    <property type="entry name" value="Zn-dependent exopeptidases"/>
    <property type="match status" value="1"/>
</dbReference>
<evidence type="ECO:0000256" key="2">
    <source>
        <dbReference type="ARBA" id="ARBA00023315"/>
    </source>
</evidence>
<dbReference type="GO" id="GO:0006508">
    <property type="term" value="P:proteolysis"/>
    <property type="evidence" value="ECO:0007669"/>
    <property type="project" value="UniProtKB-KW"/>
</dbReference>
<keyword evidence="9" id="KW-1185">Reference proteome</keyword>
<dbReference type="GO" id="GO:0008270">
    <property type="term" value="F:zinc ion binding"/>
    <property type="evidence" value="ECO:0007669"/>
    <property type="project" value="TreeGrafter"/>
</dbReference>
<proteinExistence type="inferred from homology"/>
<evidence type="ECO:0000313" key="7">
    <source>
        <dbReference type="EMBL" id="ODV72477.1"/>
    </source>
</evidence>
<sequence length="326" mass="37387">MILLYLLFVCCVVKCYEPLSAQSLARLSSLNLGCGLSLDPDDSNNHFVHLNKTRVPGSKGSLEVREYIKDHFDELNKEGEVWLIEEDNFVEKGYNFSNIVVQTACADARDKLVVAAHYDTLIKPEGFIGAIDSAVSCGIMLDISRALNGLLRSHLDEMDMGLAFIFFDGEEAFEKWSATDSIYGARHLHSKWMKSAELATIDLFVLLDLLGGELNYVPSYFPQTHENYNDMAILERRLLNDFPEIMKSQNFFANPSDYEREYFGIIEDDHIPFLRSRVPVLHLIPSRFPETWHTINDDFLHVDINSIKRWNYLMAAFIIEYLELPV</sequence>
<feature type="domain" description="Peptidase M28" evidence="5">
    <location>
        <begin position="98"/>
        <end position="317"/>
    </location>
</feature>
<dbReference type="PANTHER" id="PTHR12283">
    <property type="entry name" value="GLUTAMINYL-PEPTIDE CYCLOTRANSFERASE"/>
    <property type="match status" value="1"/>
</dbReference>
<dbReference type="OrthoDB" id="3907302at2759"/>
<keyword evidence="2" id="KW-0012">Acyltransferase</keyword>
<protein>
    <recommendedName>
        <fullName evidence="3">Peptide hydrolase</fullName>
        <ecNumber evidence="3">3.4.-.-</ecNumber>
    </recommendedName>
</protein>
<reference evidence="6" key="1">
    <citation type="submission" date="2014-12" db="EMBL/GenBank/DDBJ databases">
        <authorList>
            <person name="Jaenicke S."/>
        </authorList>
    </citation>
    <scope>NUCLEOTIDE SEQUENCE [LARGE SCALE GENOMIC DNA]</scope>
    <source>
        <strain evidence="6">CBS1600</strain>
    </source>
</reference>
<dbReference type="Pfam" id="PF04389">
    <property type="entry name" value="Peptidase_M28"/>
    <property type="match status" value="1"/>
</dbReference>
<keyword evidence="3" id="KW-0862">Zinc</keyword>
<dbReference type="GO" id="GO:0016603">
    <property type="term" value="F:glutaminyl-peptide cyclotransferase activity"/>
    <property type="evidence" value="ECO:0007669"/>
    <property type="project" value="TreeGrafter"/>
</dbReference>
<comment type="similarity">
    <text evidence="3">Belongs to the peptidase M28 family.</text>
</comment>
<keyword evidence="3" id="KW-0479">Metal-binding</keyword>
<evidence type="ECO:0000313" key="6">
    <source>
        <dbReference type="EMBL" id="CEP24768.1"/>
    </source>
</evidence>
<dbReference type="Proteomes" id="UP000094389">
    <property type="component" value="Unassembled WGS sequence"/>
</dbReference>
<evidence type="ECO:0000256" key="4">
    <source>
        <dbReference type="SAM" id="SignalP"/>
    </source>
</evidence>
<keyword evidence="1" id="KW-0808">Transferase</keyword>
<keyword evidence="3" id="KW-0378">Hydrolase</keyword>
<evidence type="ECO:0000259" key="5">
    <source>
        <dbReference type="Pfam" id="PF04389"/>
    </source>
</evidence>
<keyword evidence="3" id="KW-0645">Protease</keyword>
<dbReference type="OMA" id="HYETNYP"/>
<evidence type="ECO:0000256" key="1">
    <source>
        <dbReference type="ARBA" id="ARBA00022679"/>
    </source>
</evidence>
<organism evidence="6 8">
    <name type="scientific">Cyberlindnera jadinii (strain ATCC 18201 / CBS 1600 / BCRC 20928 / JCM 3617 / NBRC 0987 / NRRL Y-1542)</name>
    <name type="common">Torula yeast</name>
    <name type="synonym">Candida utilis</name>
    <dbReference type="NCBI Taxonomy" id="983966"/>
    <lineage>
        <taxon>Eukaryota</taxon>
        <taxon>Fungi</taxon>
        <taxon>Dikarya</taxon>
        <taxon>Ascomycota</taxon>
        <taxon>Saccharomycotina</taxon>
        <taxon>Saccharomycetes</taxon>
        <taxon>Phaffomycetales</taxon>
        <taxon>Phaffomycetaceae</taxon>
        <taxon>Cyberlindnera</taxon>
    </lineage>
</organism>
<accession>A0A0H5C946</accession>
<name>A0A0H5C946_CYBJN</name>
<dbReference type="AlphaFoldDB" id="A0A0H5C946"/>
<keyword evidence="4" id="KW-0732">Signal</keyword>
<dbReference type="EC" id="3.4.-.-" evidence="3"/>
<dbReference type="Gene3D" id="3.40.630.10">
    <property type="entry name" value="Zn peptidases"/>
    <property type="match status" value="1"/>
</dbReference>